<feature type="transmembrane region" description="Helical" evidence="1">
    <location>
        <begin position="6"/>
        <end position="26"/>
    </location>
</feature>
<evidence type="ECO:0000313" key="3">
    <source>
        <dbReference type="Proteomes" id="UP000288669"/>
    </source>
</evidence>
<name>A0A430AF16_9ENTE</name>
<accession>A0A430AF16</accession>
<dbReference type="RefSeq" id="WP_126826524.1">
    <property type="nucleotide sequence ID" value="NZ_JBHLWU010000003.1"/>
</dbReference>
<evidence type="ECO:0000256" key="1">
    <source>
        <dbReference type="SAM" id="Phobius"/>
    </source>
</evidence>
<keyword evidence="1" id="KW-0812">Transmembrane</keyword>
<reference evidence="2 3" key="1">
    <citation type="submission" date="2017-05" db="EMBL/GenBank/DDBJ databases">
        <title>Vagococcus spp. assemblies.</title>
        <authorList>
            <person name="Gulvik C.A."/>
        </authorList>
    </citation>
    <scope>NUCLEOTIDE SEQUENCE [LARGE SCALE GENOMIC DNA]</scope>
    <source>
        <strain evidence="2 3">DSM 24756</strain>
    </source>
</reference>
<dbReference type="EMBL" id="NGJZ01000004">
    <property type="protein sequence ID" value="RSU06168.1"/>
    <property type="molecule type" value="Genomic_DNA"/>
</dbReference>
<gene>
    <name evidence="2" type="ORF">CBF30_10650</name>
</gene>
<protein>
    <recommendedName>
        <fullName evidence="4">DUF1310 domain-containing protein</fullName>
    </recommendedName>
</protein>
<keyword evidence="3" id="KW-1185">Reference proteome</keyword>
<comment type="caution">
    <text evidence="2">The sequence shown here is derived from an EMBL/GenBank/DDBJ whole genome shotgun (WGS) entry which is preliminary data.</text>
</comment>
<dbReference type="Proteomes" id="UP000288669">
    <property type="component" value="Unassembled WGS sequence"/>
</dbReference>
<keyword evidence="1" id="KW-0472">Membrane</keyword>
<evidence type="ECO:0000313" key="2">
    <source>
        <dbReference type="EMBL" id="RSU06168.1"/>
    </source>
</evidence>
<dbReference type="OrthoDB" id="2193136at2"/>
<organism evidence="2 3">
    <name type="scientific">Vagococcus entomophilus</name>
    <dbReference type="NCBI Taxonomy" id="1160095"/>
    <lineage>
        <taxon>Bacteria</taxon>
        <taxon>Bacillati</taxon>
        <taxon>Bacillota</taxon>
        <taxon>Bacilli</taxon>
        <taxon>Lactobacillales</taxon>
        <taxon>Enterococcaceae</taxon>
        <taxon>Vagococcus</taxon>
    </lineage>
</organism>
<keyword evidence="1" id="KW-1133">Transmembrane helix</keyword>
<proteinExistence type="predicted"/>
<dbReference type="AlphaFoldDB" id="A0A430AF16"/>
<sequence length="131" mass="15293">MKKKKWIWLILGVMIILGFIGGKVYMDKREGQSKKELIEVERQSVKALKNTFENIKEVKVEKSVYDKVTGSYGIYVVMTDTQNNSLKFMYNFEKKSKQVYGFVIKDKSIQKRGKTKNKTHVKFSNGIEEII</sequence>
<evidence type="ECO:0008006" key="4">
    <source>
        <dbReference type="Google" id="ProtNLM"/>
    </source>
</evidence>